<evidence type="ECO:0000256" key="2">
    <source>
        <dbReference type="ARBA" id="ARBA00010761"/>
    </source>
</evidence>
<dbReference type="GO" id="GO:0003735">
    <property type="term" value="F:structural constituent of ribosome"/>
    <property type="evidence" value="ECO:0007669"/>
    <property type="project" value="InterPro"/>
</dbReference>
<dbReference type="GO" id="GO:0005840">
    <property type="term" value="C:ribosome"/>
    <property type="evidence" value="ECO:0007669"/>
    <property type="project" value="UniProtKB-KW"/>
</dbReference>
<sequence>MNNSENKNLYLTKILPLFGDPILKKTTKDRMLNKYNMENLNAIPNSNLNKKTNTKIIKLSNVLGLYLKGLNIYNFHLNNYINNNNNKDLILHLKNQQKQTTNIESLNKKNFSMEKENTFNTKLSTLLKVLNKYLNITDSGASINNLGQKKSNKKSLNLDLLTLRILPSDSAFLATSSKKTNLLKKNRKIQKLQIISNFSNLNSDLKSNKPLNLGLKSENNYKENFSSLALSQKIIIKNSIVNAKTDLINDSENLLQKLINTRLWKKLISPNPILSLGTSEVGGDNSEFVFQLNGKKGVDKIKLLNSLLHPSSTKISKFASKSYIKKLILKGLSLGIISRTDLSNTKNLKIKGLNLLEIILSSIIAIKILNSKISLKRKKIRLLKYINLASELSRSNSNNQNINNISFSYLNNNQNNLSNSSNKNNFIIPIQNKNIPVVYNNKLAPIINQYIKSMTIFNMKNKGSIFSYSSIIGFNFLSKNNKLIKNVYKFLSTSFYSMYCLISKPVFVITPDKIIIQLFYYLFIPNLFKYKIRNRKKFFNRLLKSKRAKSNRNFVNNQNKFRFSNKFKYKKIKKAQRKIFRKLSNISLINLYPNKFKKICLILSRFFKKPVELDLIRLHYPYNDSNILVNLLGIMINKIKIRIIIRKLFRKAIIKNPNKLENKNLTLLPSFLSGMNIRIAGRLLTQKVVPRMTVKTIRRGVLAKSKVNFSDVARLTKKNKRGAFSITISSGQNFK</sequence>
<keyword evidence="4 7" id="KW-0496">Mitochondrion</keyword>
<accession>A0A2K9YPJ4</accession>
<gene>
    <name evidence="7" type="primary">rps3</name>
</gene>
<dbReference type="GO" id="GO:1990904">
    <property type="term" value="C:ribonucleoprotein complex"/>
    <property type="evidence" value="ECO:0007669"/>
    <property type="project" value="UniProtKB-KW"/>
</dbReference>
<evidence type="ECO:0000256" key="1">
    <source>
        <dbReference type="ARBA" id="ARBA00004173"/>
    </source>
</evidence>
<name>A0A2K9YPJ4_9AGAR</name>
<dbReference type="AlphaFoldDB" id="A0A2K9YPJ4"/>
<evidence type="ECO:0000313" key="7">
    <source>
        <dbReference type="EMBL" id="AUW35305.1"/>
    </source>
</evidence>
<reference evidence="7" key="1">
    <citation type="journal article" date="2018" name="Appl. Microbiol. Biotechnol.">
        <title>Comparative mitogenomics reveals large-scale gene rearrangements in the mitochondrial genome of two Pleurotus species.</title>
        <authorList>
            <person name="Li Q."/>
            <person name="Chen C."/>
            <person name="Xiong C."/>
            <person name="Jin X."/>
            <person name="Chen Z."/>
            <person name="Huang W."/>
        </authorList>
    </citation>
    <scope>NUCLEOTIDE SEQUENCE</scope>
</reference>
<dbReference type="GO" id="GO:0006412">
    <property type="term" value="P:translation"/>
    <property type="evidence" value="ECO:0007669"/>
    <property type="project" value="InterPro"/>
</dbReference>
<geneLocation type="mitochondrion" evidence="7"/>
<dbReference type="Pfam" id="PF05316">
    <property type="entry name" value="VAR1"/>
    <property type="match status" value="1"/>
</dbReference>
<evidence type="ECO:0000256" key="3">
    <source>
        <dbReference type="ARBA" id="ARBA00022980"/>
    </source>
</evidence>
<protein>
    <recommendedName>
        <fullName evidence="6">Small ribosomal subunit protein uS3m</fullName>
    </recommendedName>
</protein>
<evidence type="ECO:0000256" key="5">
    <source>
        <dbReference type="ARBA" id="ARBA00023274"/>
    </source>
</evidence>
<evidence type="ECO:0000256" key="4">
    <source>
        <dbReference type="ARBA" id="ARBA00023128"/>
    </source>
</evidence>
<dbReference type="GeneID" id="35992302"/>
<comment type="similarity">
    <text evidence="2">Belongs to the universal ribosomal protein uS3 family.</text>
</comment>
<dbReference type="InterPro" id="IPR007980">
    <property type="entry name" value="Ribosomal_uS3m_fun"/>
</dbReference>
<organism evidence="7">
    <name type="scientific">Pleurotus platypus</name>
    <dbReference type="NCBI Taxonomy" id="2015914"/>
    <lineage>
        <taxon>Eukaryota</taxon>
        <taxon>Fungi</taxon>
        <taxon>Dikarya</taxon>
        <taxon>Basidiomycota</taxon>
        <taxon>Agaricomycotina</taxon>
        <taxon>Agaricomycetes</taxon>
        <taxon>Agaricomycetidae</taxon>
        <taxon>Agaricales</taxon>
        <taxon>Pleurotineae</taxon>
        <taxon>Pleurotaceae</taxon>
        <taxon>Pleurotus</taxon>
    </lineage>
</organism>
<keyword evidence="5" id="KW-0687">Ribonucleoprotein</keyword>
<evidence type="ECO:0000256" key="6">
    <source>
        <dbReference type="ARBA" id="ARBA00035157"/>
    </source>
</evidence>
<comment type="subcellular location">
    <subcellularLocation>
        <location evidence="1">Mitochondrion</location>
    </subcellularLocation>
</comment>
<keyword evidence="3 7" id="KW-0689">Ribosomal protein</keyword>
<dbReference type="EMBL" id="MG017445">
    <property type="protein sequence ID" value="AUW35305.1"/>
    <property type="molecule type" value="Genomic_DNA"/>
</dbReference>
<dbReference type="GO" id="GO:0005739">
    <property type="term" value="C:mitochondrion"/>
    <property type="evidence" value="ECO:0007669"/>
    <property type="project" value="UniProtKB-SubCell"/>
</dbReference>
<dbReference type="RefSeq" id="YP_009463062.1">
    <property type="nucleotide sequence ID" value="NC_036999.1"/>
</dbReference>
<proteinExistence type="inferred from homology"/>